<feature type="compositionally biased region" description="Basic and acidic residues" evidence="10">
    <location>
        <begin position="112"/>
        <end position="124"/>
    </location>
</feature>
<dbReference type="GO" id="GO:0033557">
    <property type="term" value="C:Slx1-Slx4 complex"/>
    <property type="evidence" value="ECO:0007669"/>
    <property type="project" value="UniProtKB-UniRule"/>
</dbReference>
<sequence length="1020" mass="111344">MSSPDVFITSSPRARRQALTSNVSSSPGLPSLQDILSQKPHRPPLRTTRLSKNASRTSTSASRPWRSPQAEDSAQANAYDEVAALDAVEDIDTSFSVIEVPPESLGAGGEAGRQKEAGPKRAETPKGPSTPTNSRVDSQPWKKYKSPRQNSEPTAIQSNSAVEDHLCPERASADTGNCSRYFVKPNEPAKMAKASKSVQDEPLNLEAAMTRRTDWTPPIQRARIVLESDVTSNVNTVGPSQEYNDQVGSFETVLASFRCETMQTQAGSSTADDSGFLKKRKLLELVPTNAGAASESCNKRKVPRKKTRTITEIATAAYRPATQPDAAAGESQARDAAQDTGTVKRKTKPRKGISKTSKKKEVPPKPILLSPEAALRQVAHQDFLFGTSSQLAREQSPSSTSRAAMKDLTHMDLVDLRTPINSDSIEPAEQRQMLWDAAARDEDGDLFDVEVGLLADGPPELAEVATEADPFGYVRCDNPVTVSLPSLAGTDEARDDESSASLPDLVPARPGQSMRIVDQDVVMCGSEQDVISMVLPSEKLAAETQPADPEEEEDERTQAADTQEDRAEPQYELYTDAQLAKQVAQYGFKPVKKRAAMISLLNRCRPGTGPPGQYGLGATFGTTAVPSGSRSASTLAVKKKRVSGRTKATNISGKEAQGSATEEKRTRRRSREVDISDEELLMFMVPARRRRSQSRSIAVSISDEESKVLQEPTKGKQRQSRSRTGSVCDEKLQILVPPTKDKEKRTRGRSRSVSVSDKDTRETAEPAIKGKRRRSRSTADSVNDEELETLMAPTKGKRPRGRSKAASNSDEEIQGSIREVVKKKRGRSQTSKTAADGRQRQKQPPPSAQATSSPRKRKSAASKPSAKKPARKAAPAKTKRRSKSPRRTLEIADSQSDSASDSSDSSDSSLGFGLSADETELTLTMSSPTDQQRELFTHISKAVTTAPRTREPTQPSWHEKILLYDPIVLEDLTAWLNSGQLTRVGLDEEVSPAEVKAWCESKSICCVWRMSLHGKVRKRY</sequence>
<evidence type="ECO:0000256" key="3">
    <source>
        <dbReference type="ARBA" id="ARBA00022553"/>
    </source>
</evidence>
<feature type="region of interest" description="Disordered" evidence="10">
    <location>
        <begin position="688"/>
        <end position="913"/>
    </location>
</feature>
<evidence type="ECO:0000256" key="4">
    <source>
        <dbReference type="ARBA" id="ARBA00022763"/>
    </source>
</evidence>
<comment type="subcellular location">
    <subcellularLocation>
        <location evidence="1 9">Nucleus</location>
    </subcellularLocation>
</comment>
<dbReference type="GO" id="GO:0006310">
    <property type="term" value="P:DNA recombination"/>
    <property type="evidence" value="ECO:0007669"/>
    <property type="project" value="UniProtKB-UniRule"/>
</dbReference>
<comment type="caution">
    <text evidence="11">The sequence shown here is derived from an EMBL/GenBank/DDBJ whole genome shotgun (WGS) entry which is preliminary data.</text>
</comment>
<accession>A0A2A9PPI2</accession>
<comment type="PTM">
    <text evidence="9">Phosphorylated in response to DNA damage.</text>
</comment>
<feature type="region of interest" description="Disordered" evidence="10">
    <location>
        <begin position="639"/>
        <end position="671"/>
    </location>
</feature>
<evidence type="ECO:0000256" key="1">
    <source>
        <dbReference type="ARBA" id="ARBA00004123"/>
    </source>
</evidence>
<feature type="compositionally biased region" description="Basic residues" evidence="10">
    <location>
        <begin position="854"/>
        <end position="871"/>
    </location>
</feature>
<feature type="compositionally biased region" description="Basic residues" evidence="10">
    <location>
        <begin position="343"/>
        <end position="358"/>
    </location>
</feature>
<evidence type="ECO:0000256" key="2">
    <source>
        <dbReference type="ARBA" id="ARBA00006661"/>
    </source>
</evidence>
<evidence type="ECO:0000256" key="10">
    <source>
        <dbReference type="SAM" id="MobiDB-lite"/>
    </source>
</evidence>
<dbReference type="GO" id="GO:0006281">
    <property type="term" value="P:DNA repair"/>
    <property type="evidence" value="ECO:0007669"/>
    <property type="project" value="UniProtKB-UniRule"/>
</dbReference>
<evidence type="ECO:0000256" key="8">
    <source>
        <dbReference type="ARBA" id="ARBA00029496"/>
    </source>
</evidence>
<dbReference type="Pfam" id="PF09494">
    <property type="entry name" value="Slx4"/>
    <property type="match status" value="1"/>
</dbReference>
<feature type="compositionally biased region" description="Polar residues" evidence="10">
    <location>
        <begin position="48"/>
        <end position="62"/>
    </location>
</feature>
<comment type="subunit">
    <text evidence="9">Forms a heterodimer with SLX1.</text>
</comment>
<feature type="compositionally biased region" description="Low complexity" evidence="10">
    <location>
        <begin position="892"/>
        <end position="909"/>
    </location>
</feature>
<feature type="region of interest" description="Disordered" evidence="10">
    <location>
        <begin position="95"/>
        <end position="179"/>
    </location>
</feature>
<dbReference type="AlphaFoldDB" id="A0A2A9PPI2"/>
<keyword evidence="3 9" id="KW-0597">Phosphoprotein</keyword>
<feature type="region of interest" description="Disordered" evidence="10">
    <location>
        <begin position="1"/>
        <end position="78"/>
    </location>
</feature>
<feature type="compositionally biased region" description="Polar residues" evidence="10">
    <location>
        <begin position="1"/>
        <end position="28"/>
    </location>
</feature>
<evidence type="ECO:0000256" key="6">
    <source>
        <dbReference type="ARBA" id="ARBA00023204"/>
    </source>
</evidence>
<dbReference type="GO" id="GO:0006260">
    <property type="term" value="P:DNA replication"/>
    <property type="evidence" value="ECO:0007669"/>
    <property type="project" value="InterPro"/>
</dbReference>
<dbReference type="EMBL" id="LAZP02000013">
    <property type="protein sequence ID" value="PFH62951.1"/>
    <property type="molecule type" value="Genomic_DNA"/>
</dbReference>
<dbReference type="GO" id="GO:0017108">
    <property type="term" value="F:5'-flap endonuclease activity"/>
    <property type="evidence" value="ECO:0007669"/>
    <property type="project" value="InterPro"/>
</dbReference>
<feature type="compositionally biased region" description="Basic residues" evidence="10">
    <location>
        <begin position="877"/>
        <end position="886"/>
    </location>
</feature>
<protein>
    <recommendedName>
        <fullName evidence="8 9">Structure-specific endonuclease subunit SLX4</fullName>
    </recommendedName>
</protein>
<evidence type="ECO:0000313" key="11">
    <source>
        <dbReference type="EMBL" id="PFH62951.1"/>
    </source>
</evidence>
<dbReference type="Proteomes" id="UP000037136">
    <property type="component" value="Unassembled WGS sequence"/>
</dbReference>
<keyword evidence="12" id="KW-1185">Reference proteome</keyword>
<evidence type="ECO:0000256" key="7">
    <source>
        <dbReference type="ARBA" id="ARBA00023242"/>
    </source>
</evidence>
<feature type="region of interest" description="Disordered" evidence="10">
    <location>
        <begin position="541"/>
        <end position="567"/>
    </location>
</feature>
<name>A0A2A9PPI2_OPHUN</name>
<feature type="region of interest" description="Disordered" evidence="10">
    <location>
        <begin position="318"/>
        <end position="367"/>
    </location>
</feature>
<evidence type="ECO:0000256" key="9">
    <source>
        <dbReference type="HAMAP-Rule" id="MF_03110"/>
    </source>
</evidence>
<feature type="compositionally biased region" description="Polar residues" evidence="10">
    <location>
        <begin position="127"/>
        <end position="137"/>
    </location>
</feature>
<gene>
    <name evidence="9" type="primary">SLX4</name>
    <name evidence="11" type="ORF">XA68_10967</name>
</gene>
<reference evidence="11 12" key="1">
    <citation type="journal article" date="2015" name="BMC Genomics">
        <title>Gene expression during zombie ant biting behavior reflects the complexity underlying fungal parasitic behavioral manipulation.</title>
        <authorList>
            <person name="de Bekker C."/>
            <person name="Ohm R.A."/>
            <person name="Loreto R.G."/>
            <person name="Sebastian A."/>
            <person name="Albert I."/>
            <person name="Merrow M."/>
            <person name="Brachmann A."/>
            <person name="Hughes D.P."/>
        </authorList>
    </citation>
    <scope>NUCLEOTIDE SEQUENCE [LARGE SCALE GENOMIC DNA]</scope>
    <source>
        <strain evidence="11 12">SC16a</strain>
    </source>
</reference>
<keyword evidence="4 9" id="KW-0227">DNA damage</keyword>
<organism evidence="11 12">
    <name type="scientific">Ophiocordyceps unilateralis</name>
    <name type="common">Zombie-ant fungus</name>
    <name type="synonym">Torrubia unilateralis</name>
    <dbReference type="NCBI Taxonomy" id="268505"/>
    <lineage>
        <taxon>Eukaryota</taxon>
        <taxon>Fungi</taxon>
        <taxon>Dikarya</taxon>
        <taxon>Ascomycota</taxon>
        <taxon>Pezizomycotina</taxon>
        <taxon>Sordariomycetes</taxon>
        <taxon>Hypocreomycetidae</taxon>
        <taxon>Hypocreales</taxon>
        <taxon>Ophiocordycipitaceae</taxon>
        <taxon>Ophiocordyceps</taxon>
    </lineage>
</organism>
<keyword evidence="7 9" id="KW-0539">Nucleus</keyword>
<feature type="compositionally biased region" description="Polar residues" evidence="10">
    <location>
        <begin position="147"/>
        <end position="161"/>
    </location>
</feature>
<dbReference type="OrthoDB" id="5349119at2759"/>
<comment type="similarity">
    <text evidence="2 9">Belongs to the SLX4 family.</text>
</comment>
<proteinExistence type="inferred from homology"/>
<dbReference type="InterPro" id="IPR027784">
    <property type="entry name" value="Slx4_ascomycetes"/>
</dbReference>
<feature type="compositionally biased region" description="Basic and acidic residues" evidence="10">
    <location>
        <begin position="162"/>
        <end position="172"/>
    </location>
</feature>
<feature type="region of interest" description="Disordered" evidence="10">
    <location>
        <begin position="490"/>
        <end position="510"/>
    </location>
</feature>
<evidence type="ECO:0000256" key="5">
    <source>
        <dbReference type="ARBA" id="ARBA00023172"/>
    </source>
</evidence>
<dbReference type="CDD" id="cd22999">
    <property type="entry name" value="SAP_SLX4"/>
    <property type="match status" value="1"/>
</dbReference>
<keyword evidence="6 9" id="KW-0234">DNA repair</keyword>
<evidence type="ECO:0000313" key="12">
    <source>
        <dbReference type="Proteomes" id="UP000037136"/>
    </source>
</evidence>
<keyword evidence="5 9" id="KW-0233">DNA recombination</keyword>
<dbReference type="HAMAP" id="MF_03110">
    <property type="entry name" value="Endonuc_su_Slx4"/>
    <property type="match status" value="1"/>
</dbReference>
<reference evidence="11 12" key="2">
    <citation type="journal article" date="2017" name="Sci. Rep.">
        <title>Ant-infecting Ophiocordyceps genomes reveal a high diversity of potential behavioral manipulation genes and a possible major role for enterotoxins.</title>
        <authorList>
            <person name="de Bekker C."/>
            <person name="Ohm R.A."/>
            <person name="Evans H.C."/>
            <person name="Brachmann A."/>
            <person name="Hughes D.P."/>
        </authorList>
    </citation>
    <scope>NUCLEOTIDE SEQUENCE [LARGE SCALE GENOMIC DNA]</scope>
    <source>
        <strain evidence="11 12">SC16a</strain>
    </source>
</reference>
<dbReference type="STRING" id="268505.A0A2A9PPI2"/>
<dbReference type="InterPro" id="IPR018574">
    <property type="entry name" value="Structure-sp_endonuc_su_Slx4"/>
</dbReference>
<comment type="function">
    <text evidence="9">Regulatory subunit of the SLX1-SLX4 structure-specific endonuclease that resolves DNA secondary structures generated during DNA repair and recombination. Has endonuclease activity towards branched DNA substrates, introducing single-strand cuts in duplex DNA close to junctions with ss-DNA.</text>
</comment>